<dbReference type="InterPro" id="IPR004089">
    <property type="entry name" value="MCPsignal_dom"/>
</dbReference>
<keyword evidence="6" id="KW-0812">Transmembrane</keyword>
<dbReference type="Gene3D" id="3.30.450.290">
    <property type="match status" value="1"/>
</dbReference>
<dbReference type="InterPro" id="IPR004090">
    <property type="entry name" value="Chemotax_Me-accpt_rcpt"/>
</dbReference>
<feature type="domain" description="HAMP" evidence="9">
    <location>
        <begin position="208"/>
        <end position="262"/>
    </location>
</feature>
<feature type="domain" description="Methyl-accepting transducer" evidence="7">
    <location>
        <begin position="267"/>
        <end position="503"/>
    </location>
</feature>
<dbReference type="Pfam" id="PF00672">
    <property type="entry name" value="HAMP"/>
    <property type="match status" value="2"/>
</dbReference>
<dbReference type="Gene3D" id="1.10.287.950">
    <property type="entry name" value="Methyl-accepting chemotaxis protein"/>
    <property type="match status" value="1"/>
</dbReference>
<dbReference type="PROSITE" id="PS50111">
    <property type="entry name" value="CHEMOTAXIS_TRANSDUC_2"/>
    <property type="match status" value="1"/>
</dbReference>
<evidence type="ECO:0000259" key="7">
    <source>
        <dbReference type="PROSITE" id="PS50111"/>
    </source>
</evidence>
<comment type="subcellular location">
    <subcellularLocation>
        <location evidence="1">Cell inner membrane</location>
        <topology evidence="1">Multi-pass membrane protein</topology>
    </subcellularLocation>
</comment>
<dbReference type="PROSITE" id="PS50885">
    <property type="entry name" value="HAMP"/>
    <property type="match status" value="1"/>
</dbReference>
<keyword evidence="6" id="KW-1133">Transmembrane helix</keyword>
<evidence type="ECO:0000256" key="1">
    <source>
        <dbReference type="ARBA" id="ARBA00004429"/>
    </source>
</evidence>
<comment type="similarity">
    <text evidence="4">Belongs to the methyl-accepting chemotaxis (MCP) protein family.</text>
</comment>
<feature type="transmembrane region" description="Helical" evidence="6">
    <location>
        <begin position="12"/>
        <end position="34"/>
    </location>
</feature>
<evidence type="ECO:0000313" key="11">
    <source>
        <dbReference type="Proteomes" id="UP000548632"/>
    </source>
</evidence>
<reference evidence="10 11" key="1">
    <citation type="journal article" date="2020" name="Arch. Microbiol.">
        <title>The genome sequence of the giant phototrophic gammaproteobacterium Thiospirillum jenense gives insight into its physiological properties and phylogenetic relationships.</title>
        <authorList>
            <person name="Imhoff J.F."/>
            <person name="Meyer T.E."/>
            <person name="Kyndt J.A."/>
        </authorList>
    </citation>
    <scope>NUCLEOTIDE SEQUENCE [LARGE SCALE GENOMIC DNA]</scope>
    <source>
        <strain evidence="10 11">DSM 216</strain>
    </source>
</reference>
<evidence type="ECO:0000313" key="10">
    <source>
        <dbReference type="EMBL" id="MBB1125407.1"/>
    </source>
</evidence>
<dbReference type="AlphaFoldDB" id="A0A839HE10"/>
<keyword evidence="2" id="KW-1003">Cell membrane</keyword>
<sequence>MLNKIGNLPIWMRLIGAMWLILIPAWTGMILWAAQAQRDTAIEQAQAFTDTLHEITMAGMTTLMITGTVHKRAEFLDQIVKLRNLNDLRVMRGDNVIKQYGAGHENEHPRDEIERQVILTGKPYMNISEDGTTLRGVAPVFSSKDYLGKNCMMCHSFAPEGSVLGAVAMEIDLQDVNASVSKFRLSIFFMASLVSVPVLILLYFFTKYFVTQPLDEMTHSLTGIAAGDGDLTHRLPIKGEDEIGRAEVAFNNMMDNFHDLISRVLNSTVQLAQAANNLANITDHTEAGVSRQRIEVDQLATAMNQMSATAQEVARGAQHGATKTQEAFLAATTGTDVVERTMRQIEQLSGEVQGAANVIRELGNDSQQIGKVLDVIRGVAEQTNLLALNAAIEAARAGEAGRGFAVVADEVRSLANRTQASTHEIRTMIEHLQQVSRRAVLAMEESQTHARASLESASEANQALRMIGQSIATIGSVNIELASSAEEQSVVTEEMNRNVTSISDAAESNAQDARQTKESSVQLNALAEQLQNLVKRFRL</sequence>
<evidence type="ECO:0000256" key="2">
    <source>
        <dbReference type="ARBA" id="ARBA00022519"/>
    </source>
</evidence>
<dbReference type="PANTHER" id="PTHR32089:SF112">
    <property type="entry name" value="LYSOZYME-LIKE PROTEIN-RELATED"/>
    <property type="match status" value="1"/>
</dbReference>
<dbReference type="GO" id="GO:0005886">
    <property type="term" value="C:plasma membrane"/>
    <property type="evidence" value="ECO:0007669"/>
    <property type="project" value="UniProtKB-SubCell"/>
</dbReference>
<keyword evidence="6" id="KW-0472">Membrane</keyword>
<dbReference type="GO" id="GO:0004888">
    <property type="term" value="F:transmembrane signaling receptor activity"/>
    <property type="evidence" value="ECO:0007669"/>
    <property type="project" value="InterPro"/>
</dbReference>
<dbReference type="InterPro" id="IPR000727">
    <property type="entry name" value="T_SNARE_dom"/>
</dbReference>
<dbReference type="Proteomes" id="UP000548632">
    <property type="component" value="Unassembled WGS sequence"/>
</dbReference>
<dbReference type="SMART" id="SM00283">
    <property type="entry name" value="MA"/>
    <property type="match status" value="1"/>
</dbReference>
<dbReference type="EMBL" id="JABVCQ010000006">
    <property type="protein sequence ID" value="MBB1125407.1"/>
    <property type="molecule type" value="Genomic_DNA"/>
</dbReference>
<dbReference type="GO" id="GO:0006935">
    <property type="term" value="P:chemotaxis"/>
    <property type="evidence" value="ECO:0007669"/>
    <property type="project" value="InterPro"/>
</dbReference>
<evidence type="ECO:0000256" key="4">
    <source>
        <dbReference type="ARBA" id="ARBA00029447"/>
    </source>
</evidence>
<keyword evidence="2" id="KW-0997">Cell inner membrane</keyword>
<evidence type="ECO:0000259" key="8">
    <source>
        <dbReference type="PROSITE" id="PS50192"/>
    </source>
</evidence>
<dbReference type="SMART" id="SM00304">
    <property type="entry name" value="HAMP"/>
    <property type="match status" value="2"/>
</dbReference>
<dbReference type="PANTHER" id="PTHR32089">
    <property type="entry name" value="METHYL-ACCEPTING CHEMOTAXIS PROTEIN MCPB"/>
    <property type="match status" value="1"/>
</dbReference>
<organism evidence="10 11">
    <name type="scientific">Thiospirillum jenense</name>
    <dbReference type="NCBI Taxonomy" id="1653858"/>
    <lineage>
        <taxon>Bacteria</taxon>
        <taxon>Pseudomonadati</taxon>
        <taxon>Pseudomonadota</taxon>
        <taxon>Gammaproteobacteria</taxon>
        <taxon>Chromatiales</taxon>
        <taxon>Chromatiaceae</taxon>
        <taxon>Thiospirillum</taxon>
    </lineage>
</organism>
<comment type="caution">
    <text evidence="10">The sequence shown here is derived from an EMBL/GenBank/DDBJ whole genome shotgun (WGS) entry which is preliminary data.</text>
</comment>
<gene>
    <name evidence="10" type="ORF">HUK38_04070</name>
</gene>
<evidence type="ECO:0000256" key="6">
    <source>
        <dbReference type="SAM" id="Phobius"/>
    </source>
</evidence>
<dbReference type="FunFam" id="1.10.287.950:FF:000001">
    <property type="entry name" value="Methyl-accepting chemotaxis sensory transducer"/>
    <property type="match status" value="1"/>
</dbReference>
<accession>A0A839HE10</accession>
<dbReference type="Pfam" id="PF00015">
    <property type="entry name" value="MCPsignal"/>
    <property type="match status" value="1"/>
</dbReference>
<dbReference type="CDD" id="cd06225">
    <property type="entry name" value="HAMP"/>
    <property type="match status" value="1"/>
</dbReference>
<feature type="transmembrane region" description="Helical" evidence="6">
    <location>
        <begin position="185"/>
        <end position="205"/>
    </location>
</feature>
<dbReference type="InterPro" id="IPR003660">
    <property type="entry name" value="HAMP_dom"/>
</dbReference>
<keyword evidence="11" id="KW-1185">Reference proteome</keyword>
<evidence type="ECO:0000259" key="9">
    <source>
        <dbReference type="PROSITE" id="PS50885"/>
    </source>
</evidence>
<evidence type="ECO:0000256" key="3">
    <source>
        <dbReference type="ARBA" id="ARBA00023224"/>
    </source>
</evidence>
<name>A0A839HE10_9GAMM</name>
<dbReference type="PRINTS" id="PR00260">
    <property type="entry name" value="CHEMTRNSDUCR"/>
</dbReference>
<proteinExistence type="inferred from homology"/>
<dbReference type="PROSITE" id="PS50192">
    <property type="entry name" value="T_SNARE"/>
    <property type="match status" value="1"/>
</dbReference>
<dbReference type="SUPFAM" id="SSF58104">
    <property type="entry name" value="Methyl-accepting chemotaxis protein (MCP) signaling domain"/>
    <property type="match status" value="1"/>
</dbReference>
<dbReference type="CDD" id="cd11386">
    <property type="entry name" value="MCP_signal"/>
    <property type="match status" value="1"/>
</dbReference>
<dbReference type="GO" id="GO:0007165">
    <property type="term" value="P:signal transduction"/>
    <property type="evidence" value="ECO:0007669"/>
    <property type="project" value="UniProtKB-KW"/>
</dbReference>
<feature type="domain" description="T-SNARE coiled-coil homology" evidence="8">
    <location>
        <begin position="454"/>
        <end position="516"/>
    </location>
</feature>
<protein>
    <submittedName>
        <fullName evidence="10">Methyl-accepting chemotaxis protein</fullName>
    </submittedName>
</protein>
<evidence type="ECO:0000256" key="5">
    <source>
        <dbReference type="PROSITE-ProRule" id="PRU00284"/>
    </source>
</evidence>
<dbReference type="RefSeq" id="WP_182582725.1">
    <property type="nucleotide sequence ID" value="NZ_JABVCQ010000006.1"/>
</dbReference>
<keyword evidence="3 5" id="KW-0807">Transducer</keyword>